<organism evidence="8 9">
    <name type="scientific">Oceanobacillus longus</name>
    <dbReference type="NCBI Taxonomy" id="930120"/>
    <lineage>
        <taxon>Bacteria</taxon>
        <taxon>Bacillati</taxon>
        <taxon>Bacillota</taxon>
        <taxon>Bacilli</taxon>
        <taxon>Bacillales</taxon>
        <taxon>Bacillaceae</taxon>
        <taxon>Oceanobacillus</taxon>
    </lineage>
</organism>
<dbReference type="Pfam" id="PF07690">
    <property type="entry name" value="MFS_1"/>
    <property type="match status" value="1"/>
</dbReference>
<feature type="transmembrane region" description="Helical" evidence="6">
    <location>
        <begin position="106"/>
        <end position="124"/>
    </location>
</feature>
<feature type="transmembrane region" description="Helical" evidence="6">
    <location>
        <begin position="136"/>
        <end position="158"/>
    </location>
</feature>
<dbReference type="Gene3D" id="1.20.1720.10">
    <property type="entry name" value="Multidrug resistance protein D"/>
    <property type="match status" value="1"/>
</dbReference>
<feature type="transmembrane region" description="Helical" evidence="6">
    <location>
        <begin position="12"/>
        <end position="34"/>
    </location>
</feature>
<feature type="transmembrane region" description="Helical" evidence="6">
    <location>
        <begin position="309"/>
        <end position="329"/>
    </location>
</feature>
<keyword evidence="9" id="KW-1185">Reference proteome</keyword>
<dbReference type="CDD" id="cd17321">
    <property type="entry name" value="MFS_MMR_MDR_like"/>
    <property type="match status" value="1"/>
</dbReference>
<evidence type="ECO:0000256" key="1">
    <source>
        <dbReference type="ARBA" id="ARBA00004651"/>
    </source>
</evidence>
<evidence type="ECO:0000313" key="9">
    <source>
        <dbReference type="Proteomes" id="UP001595772"/>
    </source>
</evidence>
<evidence type="ECO:0000256" key="3">
    <source>
        <dbReference type="ARBA" id="ARBA00022692"/>
    </source>
</evidence>
<feature type="transmembrane region" description="Helical" evidence="6">
    <location>
        <begin position="398"/>
        <end position="420"/>
    </location>
</feature>
<name>A0ABV8GUA7_9BACI</name>
<dbReference type="Proteomes" id="UP001595772">
    <property type="component" value="Unassembled WGS sequence"/>
</dbReference>
<feature type="transmembrane region" description="Helical" evidence="6">
    <location>
        <begin position="164"/>
        <end position="185"/>
    </location>
</feature>
<dbReference type="InterPro" id="IPR020846">
    <property type="entry name" value="MFS_dom"/>
</dbReference>
<evidence type="ECO:0000256" key="5">
    <source>
        <dbReference type="ARBA" id="ARBA00023136"/>
    </source>
</evidence>
<feature type="domain" description="Major facilitator superfamily (MFS) profile" evidence="7">
    <location>
        <begin position="11"/>
        <end position="503"/>
    </location>
</feature>
<protein>
    <submittedName>
        <fullName evidence="8">MFS transporter</fullName>
    </submittedName>
</protein>
<comment type="caution">
    <text evidence="8">The sequence shown here is derived from an EMBL/GenBank/DDBJ whole genome shotgun (WGS) entry which is preliminary data.</text>
</comment>
<gene>
    <name evidence="8" type="ORF">ACFOUV_06440</name>
</gene>
<keyword evidence="3 6" id="KW-0812">Transmembrane</keyword>
<dbReference type="PANTHER" id="PTHR23501:SF190">
    <property type="entry name" value="MAJOR FACILITATOR SUPERFAMILY MFS_1"/>
    <property type="match status" value="1"/>
</dbReference>
<feature type="transmembrane region" description="Helical" evidence="6">
    <location>
        <begin position="363"/>
        <end position="386"/>
    </location>
</feature>
<keyword evidence="2" id="KW-0813">Transport</keyword>
<feature type="transmembrane region" description="Helical" evidence="6">
    <location>
        <begin position="275"/>
        <end position="297"/>
    </location>
</feature>
<feature type="transmembrane region" description="Helical" evidence="6">
    <location>
        <begin position="480"/>
        <end position="498"/>
    </location>
</feature>
<dbReference type="RefSeq" id="WP_379495968.1">
    <property type="nucleotide sequence ID" value="NZ_JBHSAO010000003.1"/>
</dbReference>
<feature type="transmembrane region" description="Helical" evidence="6">
    <location>
        <begin position="223"/>
        <end position="249"/>
    </location>
</feature>
<dbReference type="PROSITE" id="PS50850">
    <property type="entry name" value="MFS"/>
    <property type="match status" value="1"/>
</dbReference>
<feature type="transmembrane region" description="Helical" evidence="6">
    <location>
        <begin position="77"/>
        <end position="100"/>
    </location>
</feature>
<dbReference type="InterPro" id="IPR036259">
    <property type="entry name" value="MFS_trans_sf"/>
</dbReference>
<dbReference type="PRINTS" id="PR01036">
    <property type="entry name" value="TCRTETB"/>
</dbReference>
<keyword evidence="5 6" id="KW-0472">Membrane</keyword>
<dbReference type="EMBL" id="JBHSAO010000003">
    <property type="protein sequence ID" value="MFC4023463.1"/>
    <property type="molecule type" value="Genomic_DNA"/>
</dbReference>
<feature type="transmembrane region" description="Helical" evidence="6">
    <location>
        <begin position="197"/>
        <end position="217"/>
    </location>
</feature>
<dbReference type="Gene3D" id="1.20.1250.20">
    <property type="entry name" value="MFS general substrate transporter like domains"/>
    <property type="match status" value="1"/>
</dbReference>
<comment type="subcellular location">
    <subcellularLocation>
        <location evidence="1">Cell membrane</location>
        <topology evidence="1">Multi-pass membrane protein</topology>
    </subcellularLocation>
</comment>
<sequence length="505" mass="53738">MEQNKASQKWTITLFTIGVFMAGLDNGIISTALTTINDSFEVSPSWGTWSITIYTLGMAISVPIVGKLSDRFGRKRLFIVEILLFGIGSLLVALSPNFIFLLMARLLQAIGGGGIFIIGSSHILSTLPKGKQGKALGMLGGMHGLSAVIGPNLGAVILSLTGSWHWMFLINLPIAAFLIIFGFLKMEETKAGTAKPLDFKGSILLTVGILTFMYGITQFDSGSVIISIFIPQVVILLIIGIVLFVLFIFHERQLEQKGGDPIIAFSLLNNRLFKVTLLLGLISGGFLAGIIFIPAFVQQVLQVPVEHAGYWLTPLAIASGIGAGLGGVLTDKYGASNAISLSGVLGLFGFLLFAFWVEGFFSFVLASILAGVGLGILLGAPLNMLAGESAHNGGKGMALGTLSLVRQIGLILFPIVYAGFMTGAFTKIEPAIQQKFGHTLVESDNYGGLITSVDAIADPELHIDILDTATSVINTGFSNMFITAAVLSILVMIFGIYLNKFKKPI</sequence>
<dbReference type="SUPFAM" id="SSF103473">
    <property type="entry name" value="MFS general substrate transporter"/>
    <property type="match status" value="1"/>
</dbReference>
<dbReference type="PANTHER" id="PTHR23501">
    <property type="entry name" value="MAJOR FACILITATOR SUPERFAMILY"/>
    <property type="match status" value="1"/>
</dbReference>
<keyword evidence="4 6" id="KW-1133">Transmembrane helix</keyword>
<feature type="transmembrane region" description="Helical" evidence="6">
    <location>
        <begin position="46"/>
        <end position="65"/>
    </location>
</feature>
<feature type="transmembrane region" description="Helical" evidence="6">
    <location>
        <begin position="338"/>
        <end position="357"/>
    </location>
</feature>
<evidence type="ECO:0000313" key="8">
    <source>
        <dbReference type="EMBL" id="MFC4023463.1"/>
    </source>
</evidence>
<evidence type="ECO:0000259" key="7">
    <source>
        <dbReference type="PROSITE" id="PS50850"/>
    </source>
</evidence>
<evidence type="ECO:0000256" key="4">
    <source>
        <dbReference type="ARBA" id="ARBA00022989"/>
    </source>
</evidence>
<reference evidence="9" key="1">
    <citation type="journal article" date="2019" name="Int. J. Syst. Evol. Microbiol.">
        <title>The Global Catalogue of Microorganisms (GCM) 10K type strain sequencing project: providing services to taxonomists for standard genome sequencing and annotation.</title>
        <authorList>
            <consortium name="The Broad Institute Genomics Platform"/>
            <consortium name="The Broad Institute Genome Sequencing Center for Infectious Disease"/>
            <person name="Wu L."/>
            <person name="Ma J."/>
        </authorList>
    </citation>
    <scope>NUCLEOTIDE SEQUENCE [LARGE SCALE GENOMIC DNA]</scope>
    <source>
        <strain evidence="9">IBRC-M 10703</strain>
    </source>
</reference>
<dbReference type="InterPro" id="IPR011701">
    <property type="entry name" value="MFS"/>
</dbReference>
<accession>A0ABV8GUA7</accession>
<proteinExistence type="predicted"/>
<evidence type="ECO:0000256" key="6">
    <source>
        <dbReference type="SAM" id="Phobius"/>
    </source>
</evidence>
<evidence type="ECO:0000256" key="2">
    <source>
        <dbReference type="ARBA" id="ARBA00022448"/>
    </source>
</evidence>